<evidence type="ECO:0000256" key="3">
    <source>
        <dbReference type="ARBA" id="ARBA00004406"/>
    </source>
</evidence>
<evidence type="ECO:0000256" key="2">
    <source>
        <dbReference type="ARBA" id="ARBA00004174"/>
    </source>
</evidence>
<dbReference type="GO" id="GO:0020037">
    <property type="term" value="F:heme binding"/>
    <property type="evidence" value="ECO:0007669"/>
    <property type="project" value="InterPro"/>
</dbReference>
<dbReference type="GO" id="GO:0005506">
    <property type="term" value="F:iron ion binding"/>
    <property type="evidence" value="ECO:0007669"/>
    <property type="project" value="InterPro"/>
</dbReference>
<dbReference type="PANTHER" id="PTHR24292:SF100">
    <property type="entry name" value="CYTOCHROME P450 6A16, ISOFORM B-RELATED"/>
    <property type="match status" value="1"/>
</dbReference>
<evidence type="ECO:0000313" key="15">
    <source>
        <dbReference type="EMBL" id="AVL92860.1"/>
    </source>
</evidence>
<organism evidence="15">
    <name type="scientific">Locusta migratoria</name>
    <name type="common">Migratory locust</name>
    <dbReference type="NCBI Taxonomy" id="7004"/>
    <lineage>
        <taxon>Eukaryota</taxon>
        <taxon>Metazoa</taxon>
        <taxon>Ecdysozoa</taxon>
        <taxon>Arthropoda</taxon>
        <taxon>Hexapoda</taxon>
        <taxon>Insecta</taxon>
        <taxon>Pterygota</taxon>
        <taxon>Neoptera</taxon>
        <taxon>Polyneoptera</taxon>
        <taxon>Orthoptera</taxon>
        <taxon>Caelifera</taxon>
        <taxon>Acrididea</taxon>
        <taxon>Acridomorpha</taxon>
        <taxon>Acridoidea</taxon>
        <taxon>Acrididae</taxon>
        <taxon>Oedipodinae</taxon>
        <taxon>Locusta</taxon>
    </lineage>
</organism>
<comment type="subcellular location">
    <subcellularLocation>
        <location evidence="3">Endoplasmic reticulum membrane</location>
        <topology evidence="3">Peripheral membrane protein</topology>
    </subcellularLocation>
    <subcellularLocation>
        <location evidence="2">Microsome membrane</location>
        <topology evidence="2">Peripheral membrane protein</topology>
    </subcellularLocation>
</comment>
<dbReference type="Pfam" id="PF00067">
    <property type="entry name" value="p450"/>
    <property type="match status" value="1"/>
</dbReference>
<keyword evidence="7" id="KW-0256">Endoplasmic reticulum</keyword>
<comment type="similarity">
    <text evidence="4 14">Belongs to the cytochrome P450 family.</text>
</comment>
<dbReference type="CDD" id="cd11056">
    <property type="entry name" value="CYP6-like"/>
    <property type="match status" value="1"/>
</dbReference>
<feature type="binding site" description="axial binding residue" evidence="13">
    <location>
        <position position="448"/>
    </location>
    <ligand>
        <name>heme</name>
        <dbReference type="ChEBI" id="CHEBI:30413"/>
    </ligand>
    <ligandPart>
        <name>Fe</name>
        <dbReference type="ChEBI" id="CHEBI:18248"/>
    </ligandPart>
</feature>
<evidence type="ECO:0000256" key="8">
    <source>
        <dbReference type="ARBA" id="ARBA00022848"/>
    </source>
</evidence>
<dbReference type="FunFam" id="1.10.630.10:FF:000042">
    <property type="entry name" value="Cytochrome P450"/>
    <property type="match status" value="1"/>
</dbReference>
<dbReference type="AlphaFoldDB" id="A0A6F8GYG4"/>
<dbReference type="InterPro" id="IPR002401">
    <property type="entry name" value="Cyt_P450_E_grp-I"/>
</dbReference>
<accession>A0A6F8GYG4</accession>
<dbReference type="Gene3D" id="1.10.630.10">
    <property type="entry name" value="Cytochrome P450"/>
    <property type="match status" value="1"/>
</dbReference>
<proteinExistence type="evidence at transcript level"/>
<keyword evidence="9 14" id="KW-0560">Oxidoreductase</keyword>
<protein>
    <submittedName>
        <fullName evidence="15">CYP450</fullName>
    </submittedName>
</protein>
<dbReference type="GO" id="GO:0005789">
    <property type="term" value="C:endoplasmic reticulum membrane"/>
    <property type="evidence" value="ECO:0007669"/>
    <property type="project" value="UniProtKB-SubCell"/>
</dbReference>
<dbReference type="InterPro" id="IPR001128">
    <property type="entry name" value="Cyt_P450"/>
</dbReference>
<keyword evidence="12" id="KW-0472">Membrane</keyword>
<dbReference type="EMBL" id="KY852422">
    <property type="protein sequence ID" value="AVL92860.1"/>
    <property type="molecule type" value="mRNA"/>
</dbReference>
<evidence type="ECO:0000256" key="14">
    <source>
        <dbReference type="RuleBase" id="RU000461"/>
    </source>
</evidence>
<evidence type="ECO:0000256" key="1">
    <source>
        <dbReference type="ARBA" id="ARBA00001971"/>
    </source>
</evidence>
<dbReference type="GO" id="GO:0004497">
    <property type="term" value="F:monooxygenase activity"/>
    <property type="evidence" value="ECO:0007669"/>
    <property type="project" value="UniProtKB-KW"/>
</dbReference>
<dbReference type="PRINTS" id="PR00463">
    <property type="entry name" value="EP450I"/>
</dbReference>
<evidence type="ECO:0000256" key="13">
    <source>
        <dbReference type="PIRSR" id="PIRSR602401-1"/>
    </source>
</evidence>
<dbReference type="SUPFAM" id="SSF48264">
    <property type="entry name" value="Cytochrome P450"/>
    <property type="match status" value="1"/>
</dbReference>
<evidence type="ECO:0000256" key="11">
    <source>
        <dbReference type="ARBA" id="ARBA00023033"/>
    </source>
</evidence>
<sequence length="510" mass="57850">MLQLAVAVSLLCASLALYAYWSYTYWTRRGVPQMPNARFPLGHVWRAILFQRSFGEVCCDLYSGVPTSEPLAGAYFFTKPAVVVRDPGLIRKMLVKDFEHFHDRGLYINEQVDPLTGHLFLLPGERWRLLRNKLSPTFTSGNMKMMFPTMAQCGRELLSVMGAAGEEEFRDLLARYSTDIIASCAFGLEADCLHQPDGEFRYWGKRMLNPTTAERLTKTFCDMFPAVANAFRIRTIPADVDNYFTSLVKNTMHHRDTQGVTRADFIHLLMQLRGNESDETHNQQQAETKDVKLGLGQLAAQCVVFFVAGFETSATTMGFALHELAWNPDIQGRLQQEVDRTLESSGGQLTYDGIMSMTYLDQVISETVRKYPPVPLLNREVTRPYQVPGTGWRLDRGVAVFFPVMALHHDPHYFPQPQRFDPERFSEEQRASKPAGVYLPFGDGPRACIGMRFGIMQTKIGLVSLLSRFNFEPRSGAVKELTMNPRSFILNPVSGIQLRYSTRAKHNNNK</sequence>
<keyword evidence="11 14" id="KW-0503">Monooxygenase</keyword>
<evidence type="ECO:0000256" key="5">
    <source>
        <dbReference type="ARBA" id="ARBA00022617"/>
    </source>
</evidence>
<reference evidence="15" key="1">
    <citation type="submission" date="2017-03" db="EMBL/GenBank/DDBJ databases">
        <authorList>
            <person name="Zhang X.Y."/>
            <person name="Li Y.H."/>
            <person name="Kang X.L."/>
            <person name="Wu H.H."/>
            <person name="Yu R.R."/>
            <person name="Guo Y.Q."/>
            <person name="Wang J.X."/>
            <person name="Zhang J.Z."/>
            <person name="Ma E.B."/>
        </authorList>
    </citation>
    <scope>NUCLEOTIDE SEQUENCE</scope>
    <source>
        <strain evidence="15">Locust strain-E8</strain>
    </source>
</reference>
<evidence type="ECO:0000256" key="12">
    <source>
        <dbReference type="ARBA" id="ARBA00023136"/>
    </source>
</evidence>
<comment type="cofactor">
    <cofactor evidence="1 13">
        <name>heme</name>
        <dbReference type="ChEBI" id="CHEBI:30413"/>
    </cofactor>
</comment>
<dbReference type="GO" id="GO:0016705">
    <property type="term" value="F:oxidoreductase activity, acting on paired donors, with incorporation or reduction of molecular oxygen"/>
    <property type="evidence" value="ECO:0007669"/>
    <property type="project" value="InterPro"/>
</dbReference>
<evidence type="ECO:0000256" key="10">
    <source>
        <dbReference type="ARBA" id="ARBA00023004"/>
    </source>
</evidence>
<keyword evidence="10 13" id="KW-0408">Iron</keyword>
<evidence type="ECO:0000256" key="7">
    <source>
        <dbReference type="ARBA" id="ARBA00022824"/>
    </source>
</evidence>
<dbReference type="PRINTS" id="PR00385">
    <property type="entry name" value="P450"/>
</dbReference>
<dbReference type="InterPro" id="IPR036396">
    <property type="entry name" value="Cyt_P450_sf"/>
</dbReference>
<keyword evidence="6 13" id="KW-0479">Metal-binding</keyword>
<evidence type="ECO:0000256" key="9">
    <source>
        <dbReference type="ARBA" id="ARBA00023002"/>
    </source>
</evidence>
<name>A0A6F8GYG4_LOCMI</name>
<evidence type="ECO:0000256" key="4">
    <source>
        <dbReference type="ARBA" id="ARBA00010617"/>
    </source>
</evidence>
<keyword evidence="8" id="KW-0492">Microsome</keyword>
<reference evidence="15" key="2">
    <citation type="journal article" date="2020" name="Int. J. Biol. Macromol.">
        <title>Transcriptome analysis of antennal cytochrome P450s and their transcriptional responses to plant and locust volatiles in Locusta migratoria.</title>
        <authorList>
            <person name="Wu H."/>
            <person name="Liu Y."/>
            <person name="Shi X."/>
            <person name="Zhang X."/>
            <person name="Ye C."/>
            <person name="Zhu K.Y."/>
            <person name="Zhu F."/>
            <person name="Zhang J."/>
            <person name="Ma E."/>
        </authorList>
    </citation>
    <scope>NUCLEOTIDE SEQUENCE</scope>
    <source>
        <strain evidence="15">Locust strain-E8</strain>
    </source>
</reference>
<dbReference type="PROSITE" id="PS00086">
    <property type="entry name" value="CYTOCHROME_P450"/>
    <property type="match status" value="1"/>
</dbReference>
<keyword evidence="5 13" id="KW-0349">Heme</keyword>
<dbReference type="PANTHER" id="PTHR24292">
    <property type="entry name" value="CYTOCHROME P450"/>
    <property type="match status" value="1"/>
</dbReference>
<dbReference type="InterPro" id="IPR050476">
    <property type="entry name" value="Insect_CytP450_Detox"/>
</dbReference>
<dbReference type="InterPro" id="IPR017972">
    <property type="entry name" value="Cyt_P450_CS"/>
</dbReference>
<evidence type="ECO:0000256" key="6">
    <source>
        <dbReference type="ARBA" id="ARBA00022723"/>
    </source>
</evidence>